<evidence type="ECO:0000313" key="3">
    <source>
        <dbReference type="Proteomes" id="UP000032946"/>
    </source>
</evidence>
<gene>
    <name evidence="1" type="ORF">ARTHRO_60466</name>
    <name evidence="2" type="ORF">ARTHRO_61240</name>
</gene>
<evidence type="ECO:0000313" key="2">
    <source>
        <dbReference type="EMBL" id="CDM98639.1"/>
    </source>
</evidence>
<sequence>MANVGRLTQQTYIMMARQRRITKLSDKRPERVRIELQPNWDVYQLQPDRKNPDYKLLMAGSESALALQLSQLGWMEKMIDHLLNASDLKFDDWFDAWAAGYPELRYRSNPKLPNLSTNYPARNLRNSDGDTIPRWRGDASSRPAYIEWHPSDRKTSKEVGLHRTIEYFPDRSENKSVVLTGNDKELIRQILQIHYEGSGSSEKSDSTVSTGISYRGAPKVVLYFLERIEDVEKGYRQLEARVGFRLVGKTENPNGVGDLLTKANIRSLAQRIFQHFLQPQQFRFRKGRESVSYRDKSSGLESFVFATSTAEGVNLYQRICQVMQIEFDNSKVFTSTNQNPAQAFPITSPEVTILGNKIKPPRRRPVGYVYFREAKLFLEMLNEPILLCDYNGHLYRNPD</sequence>
<reference evidence="1 3" key="1">
    <citation type="submission" date="2014-02" db="EMBL/GenBank/DDBJ databases">
        <authorList>
            <person name="Genoscope - CEA"/>
        </authorList>
    </citation>
    <scope>NUCLEOTIDE SEQUENCE [LARGE SCALE GENOMIC DNA]</scope>
    <source>
        <strain evidence="1 3">PCC 8005</strain>
    </source>
</reference>
<name>A0A9P1KK56_9CYAN</name>
<accession>A0A9P1KK56</accession>
<evidence type="ECO:0000313" key="1">
    <source>
        <dbReference type="EMBL" id="CDM97865.1"/>
    </source>
</evidence>
<dbReference type="EMBL" id="FO818640">
    <property type="protein sequence ID" value="CDM98639.1"/>
    <property type="molecule type" value="Genomic_DNA"/>
</dbReference>
<protein>
    <submittedName>
        <fullName evidence="1">Uncharacterized protein</fullName>
    </submittedName>
</protein>
<keyword evidence="3" id="KW-1185">Reference proteome</keyword>
<proteinExistence type="predicted"/>
<dbReference type="AlphaFoldDB" id="A0A9P1KK56"/>
<dbReference type="Proteomes" id="UP000032946">
    <property type="component" value="Chromosome"/>
</dbReference>
<organism evidence="1 3">
    <name type="scientific">Limnospira indica PCC 8005</name>
    <dbReference type="NCBI Taxonomy" id="376219"/>
    <lineage>
        <taxon>Bacteria</taxon>
        <taxon>Bacillati</taxon>
        <taxon>Cyanobacteriota</taxon>
        <taxon>Cyanophyceae</taxon>
        <taxon>Oscillatoriophycideae</taxon>
        <taxon>Oscillatoriales</taxon>
        <taxon>Sirenicapillariaceae</taxon>
        <taxon>Limnospira</taxon>
    </lineage>
</organism>
<dbReference type="RefSeq" id="WP_006623225.1">
    <property type="nucleotide sequence ID" value="NZ_FO818640.1"/>
</dbReference>
<dbReference type="EMBL" id="FO818640">
    <property type="protein sequence ID" value="CDM97865.1"/>
    <property type="molecule type" value="Genomic_DNA"/>
</dbReference>